<dbReference type="Proteomes" id="UP001595665">
    <property type="component" value="Unassembled WGS sequence"/>
</dbReference>
<evidence type="ECO:0000313" key="2">
    <source>
        <dbReference type="EMBL" id="MFC3458567.1"/>
    </source>
</evidence>
<keyword evidence="1" id="KW-1133">Transmembrane helix</keyword>
<sequence length="131" mass="14025">MQDRKQLTLGRQGGMSLTGLILGLIVVGLVAVLAIKVIPSWLEYRSIKDGIGRVKEEGGSVAEMQKAFDRFADINNVTSLRGRDLIISKDGGEPEISFAYQKRIALTDNASIVIDYDGTTDPSGVVAASAD</sequence>
<keyword evidence="1" id="KW-0472">Membrane</keyword>
<proteinExistence type="predicted"/>
<dbReference type="Pfam" id="PF16137">
    <property type="entry name" value="DUF4845"/>
    <property type="match status" value="1"/>
</dbReference>
<accession>A0ABV7PL07</accession>
<comment type="caution">
    <text evidence="2">The sequence shown here is derived from an EMBL/GenBank/DDBJ whole genome shotgun (WGS) entry which is preliminary data.</text>
</comment>
<name>A0ABV7PL07_9BURK</name>
<protein>
    <submittedName>
        <fullName evidence="2">DUF4845 domain-containing protein</fullName>
    </submittedName>
</protein>
<feature type="transmembrane region" description="Helical" evidence="1">
    <location>
        <begin position="20"/>
        <end position="38"/>
    </location>
</feature>
<organism evidence="2 3">
    <name type="scientific">Massilia haematophila</name>
    <dbReference type="NCBI Taxonomy" id="457923"/>
    <lineage>
        <taxon>Bacteria</taxon>
        <taxon>Pseudomonadati</taxon>
        <taxon>Pseudomonadota</taxon>
        <taxon>Betaproteobacteria</taxon>
        <taxon>Burkholderiales</taxon>
        <taxon>Oxalobacteraceae</taxon>
        <taxon>Telluria group</taxon>
        <taxon>Massilia</taxon>
    </lineage>
</organism>
<evidence type="ECO:0000313" key="3">
    <source>
        <dbReference type="Proteomes" id="UP001595665"/>
    </source>
</evidence>
<reference evidence="3" key="1">
    <citation type="journal article" date="2019" name="Int. J. Syst. Evol. Microbiol.">
        <title>The Global Catalogue of Microorganisms (GCM) 10K type strain sequencing project: providing services to taxonomists for standard genome sequencing and annotation.</title>
        <authorList>
            <consortium name="The Broad Institute Genomics Platform"/>
            <consortium name="The Broad Institute Genome Sequencing Center for Infectious Disease"/>
            <person name="Wu L."/>
            <person name="Ma J."/>
        </authorList>
    </citation>
    <scope>NUCLEOTIDE SEQUENCE [LARGE SCALE GENOMIC DNA]</scope>
    <source>
        <strain evidence="3">CCM 7480</strain>
    </source>
</reference>
<dbReference type="InterPro" id="IPR032314">
    <property type="entry name" value="DUF4845"/>
</dbReference>
<dbReference type="EMBL" id="JBHRVV010000001">
    <property type="protein sequence ID" value="MFC3458567.1"/>
    <property type="molecule type" value="Genomic_DNA"/>
</dbReference>
<keyword evidence="3" id="KW-1185">Reference proteome</keyword>
<dbReference type="RefSeq" id="WP_312553245.1">
    <property type="nucleotide sequence ID" value="NZ_JBHRVV010000001.1"/>
</dbReference>
<gene>
    <name evidence="2" type="ORF">ACFOPH_09965</name>
</gene>
<evidence type="ECO:0000256" key="1">
    <source>
        <dbReference type="SAM" id="Phobius"/>
    </source>
</evidence>
<keyword evidence="1" id="KW-0812">Transmembrane</keyword>